<accession>A0A382DDJ7</accession>
<organism evidence="1">
    <name type="scientific">marine metagenome</name>
    <dbReference type="NCBI Taxonomy" id="408172"/>
    <lineage>
        <taxon>unclassified sequences</taxon>
        <taxon>metagenomes</taxon>
        <taxon>ecological metagenomes</taxon>
    </lineage>
</organism>
<reference evidence="1" key="1">
    <citation type="submission" date="2018-05" db="EMBL/GenBank/DDBJ databases">
        <authorList>
            <person name="Lanie J.A."/>
            <person name="Ng W.-L."/>
            <person name="Kazmierczak K.M."/>
            <person name="Andrzejewski T.M."/>
            <person name="Davidsen T.M."/>
            <person name="Wayne K.J."/>
            <person name="Tettelin H."/>
            <person name="Glass J.I."/>
            <person name="Rusch D."/>
            <person name="Podicherti R."/>
            <person name="Tsui H.-C.T."/>
            <person name="Winkler M.E."/>
        </authorList>
    </citation>
    <scope>NUCLEOTIDE SEQUENCE</scope>
</reference>
<name>A0A382DDJ7_9ZZZZ</name>
<evidence type="ECO:0000313" key="1">
    <source>
        <dbReference type="EMBL" id="SVB35737.1"/>
    </source>
</evidence>
<proteinExistence type="predicted"/>
<evidence type="ECO:0008006" key="2">
    <source>
        <dbReference type="Google" id="ProtNLM"/>
    </source>
</evidence>
<gene>
    <name evidence="1" type="ORF">METZ01_LOCUS188591</name>
</gene>
<sequence length="242" mass="27963">MGIEKKFRGHYKKIITLCGFLLLTFSAGAETIYELDFSTASGNVQNWFEKIKWEFREDITDMNLRFEEGKLVIEPTRDELGVMMLEFDEKDYLHGETKIRIEWGVDQYPLGADWSGPKEKTRNTREAISFMVFFGETKLDSGLFLAPNLPYFISFFLGKDEKPDQVYFGNYWQDGGRYLCIPCDGSIGKTFITEIDLSAKFFELFGKKQLPVTALGIEIDVQTTEKVNGRHSKAFIKRVELF</sequence>
<dbReference type="AlphaFoldDB" id="A0A382DDJ7"/>
<protein>
    <recommendedName>
        <fullName evidence="2">DUF3047 domain-containing protein</fullName>
    </recommendedName>
</protein>
<dbReference type="EMBL" id="UINC01038558">
    <property type="protein sequence ID" value="SVB35737.1"/>
    <property type="molecule type" value="Genomic_DNA"/>
</dbReference>